<comment type="caution">
    <text evidence="3">The sequence shown here is derived from an EMBL/GenBank/DDBJ whole genome shotgun (WGS) entry which is preliminary data.</text>
</comment>
<evidence type="ECO:0000313" key="3">
    <source>
        <dbReference type="EMBL" id="KAJ6437099.1"/>
    </source>
</evidence>
<dbReference type="Proteomes" id="UP001163105">
    <property type="component" value="Unassembled WGS sequence"/>
</dbReference>
<keyword evidence="1" id="KW-1133">Transmembrane helix</keyword>
<reference evidence="3" key="1">
    <citation type="submission" date="2023-01" db="EMBL/GenBank/DDBJ databases">
        <title>The growth and conidiation of Purpureocillium lavendulum are regulated by nitrogen source and histone H3K14 acetylation.</title>
        <authorList>
            <person name="Tang P."/>
            <person name="Han J."/>
            <person name="Zhang C."/>
            <person name="Tang P."/>
            <person name="Qi F."/>
            <person name="Zhang K."/>
            <person name="Liang L."/>
        </authorList>
    </citation>
    <scope>NUCLEOTIDE SEQUENCE</scope>
    <source>
        <strain evidence="3">YMF1.00683</strain>
    </source>
</reference>
<protein>
    <submittedName>
        <fullName evidence="3">3-hydroxyacyl-CoA dehydrogenase</fullName>
    </submittedName>
</protein>
<keyword evidence="4" id="KW-1185">Reference proteome</keyword>
<feature type="chain" id="PRO_5044194153" evidence="2">
    <location>
        <begin position="19"/>
        <end position="105"/>
    </location>
</feature>
<keyword evidence="1" id="KW-0472">Membrane</keyword>
<gene>
    <name evidence="3" type="ORF">O9K51_10398</name>
</gene>
<organism evidence="3 4">
    <name type="scientific">Purpureocillium lavendulum</name>
    <dbReference type="NCBI Taxonomy" id="1247861"/>
    <lineage>
        <taxon>Eukaryota</taxon>
        <taxon>Fungi</taxon>
        <taxon>Dikarya</taxon>
        <taxon>Ascomycota</taxon>
        <taxon>Pezizomycotina</taxon>
        <taxon>Sordariomycetes</taxon>
        <taxon>Hypocreomycetidae</taxon>
        <taxon>Hypocreales</taxon>
        <taxon>Ophiocordycipitaceae</taxon>
        <taxon>Purpureocillium</taxon>
    </lineage>
</organism>
<keyword evidence="1" id="KW-0812">Transmembrane</keyword>
<accession>A0AB34FDJ0</accession>
<feature type="signal peptide" evidence="2">
    <location>
        <begin position="1"/>
        <end position="18"/>
    </location>
</feature>
<dbReference type="AlphaFoldDB" id="A0AB34FDJ0"/>
<evidence type="ECO:0000313" key="4">
    <source>
        <dbReference type="Proteomes" id="UP001163105"/>
    </source>
</evidence>
<name>A0AB34FDJ0_9HYPO</name>
<proteinExistence type="predicted"/>
<feature type="transmembrane region" description="Helical" evidence="1">
    <location>
        <begin position="84"/>
        <end position="104"/>
    </location>
</feature>
<dbReference type="EMBL" id="JAQHRD010000014">
    <property type="protein sequence ID" value="KAJ6437099.1"/>
    <property type="molecule type" value="Genomic_DNA"/>
</dbReference>
<evidence type="ECO:0000256" key="1">
    <source>
        <dbReference type="SAM" id="Phobius"/>
    </source>
</evidence>
<keyword evidence="2" id="KW-0732">Signal</keyword>
<sequence>MKLLYILFGLGLAGVGLAAPAMEPYQIITTEDGIPIIQTNIVRIDTAIRDAHPSHPVVSQFSKLVSGTLGWLHIPGFRKVTAKAAIVIIAIAITGSLSTFTLGWA</sequence>
<evidence type="ECO:0000256" key="2">
    <source>
        <dbReference type="SAM" id="SignalP"/>
    </source>
</evidence>